<dbReference type="Gene3D" id="3.30.70.100">
    <property type="match status" value="1"/>
</dbReference>
<evidence type="ECO:0000259" key="7">
    <source>
        <dbReference type="PROSITE" id="PS51160"/>
    </source>
</evidence>
<dbReference type="InterPro" id="IPR001792">
    <property type="entry name" value="Acylphosphatase-like_dom"/>
</dbReference>
<gene>
    <name evidence="8" type="ORF">BSK51_09545</name>
</gene>
<evidence type="ECO:0000256" key="3">
    <source>
        <dbReference type="ARBA" id="ARBA00015991"/>
    </source>
</evidence>
<evidence type="ECO:0000313" key="8">
    <source>
        <dbReference type="EMBL" id="OMD53522.1"/>
    </source>
</evidence>
<dbReference type="InterPro" id="IPR036046">
    <property type="entry name" value="Acylphosphatase-like_dom_sf"/>
</dbReference>
<reference evidence="8 9" key="1">
    <citation type="submission" date="2016-10" db="EMBL/GenBank/DDBJ databases">
        <title>Paenibacillus species isolates.</title>
        <authorList>
            <person name="Beno S.M."/>
        </authorList>
    </citation>
    <scope>NUCLEOTIDE SEQUENCE [LARGE SCALE GENOMIC DNA]</scope>
    <source>
        <strain evidence="8 9">FSL R5-0923</strain>
    </source>
</reference>
<dbReference type="PANTHER" id="PTHR47268:SF4">
    <property type="entry name" value="ACYLPHOSPHATASE"/>
    <property type="match status" value="1"/>
</dbReference>
<dbReference type="EMBL" id="MPTD01000005">
    <property type="protein sequence ID" value="OMD53522.1"/>
    <property type="molecule type" value="Genomic_DNA"/>
</dbReference>
<dbReference type="PANTHER" id="PTHR47268">
    <property type="entry name" value="ACYLPHOSPHATASE"/>
    <property type="match status" value="1"/>
</dbReference>
<sequence>MQLLDFPSSPVVRKKVVFSGRVQNVGFRLEIYTIAERMKLKGRVKNLNDGSVEVEVQGEEQQISFLVHCMQSLKRASVKKVTMSDLPIHESEKDFTIVK</sequence>
<evidence type="ECO:0000256" key="1">
    <source>
        <dbReference type="ARBA" id="ARBA00005614"/>
    </source>
</evidence>
<dbReference type="Proteomes" id="UP000187313">
    <property type="component" value="Unassembled WGS sequence"/>
</dbReference>
<dbReference type="PROSITE" id="PS51160">
    <property type="entry name" value="ACYLPHOSPHATASE_3"/>
    <property type="match status" value="1"/>
</dbReference>
<keyword evidence="5" id="KW-0378">Hydrolase</keyword>
<dbReference type="SUPFAM" id="SSF54975">
    <property type="entry name" value="Acylphosphatase/BLUF domain-like"/>
    <property type="match status" value="1"/>
</dbReference>
<evidence type="ECO:0000313" key="9">
    <source>
        <dbReference type="Proteomes" id="UP000187313"/>
    </source>
</evidence>
<evidence type="ECO:0000256" key="5">
    <source>
        <dbReference type="PROSITE-ProRule" id="PRU00520"/>
    </source>
</evidence>
<organism evidence="8 9">
    <name type="scientific">Paenibacillus odorifer</name>
    <dbReference type="NCBI Taxonomy" id="189426"/>
    <lineage>
        <taxon>Bacteria</taxon>
        <taxon>Bacillati</taxon>
        <taxon>Bacillota</taxon>
        <taxon>Bacilli</taxon>
        <taxon>Bacillales</taxon>
        <taxon>Paenibacillaceae</taxon>
        <taxon>Paenibacillus</taxon>
    </lineage>
</organism>
<evidence type="ECO:0000256" key="4">
    <source>
        <dbReference type="ARBA" id="ARBA00047645"/>
    </source>
</evidence>
<comment type="similarity">
    <text evidence="1 6">Belongs to the acylphosphatase family.</text>
</comment>
<feature type="active site" evidence="5">
    <location>
        <position position="46"/>
    </location>
</feature>
<protein>
    <recommendedName>
        <fullName evidence="3 5">acylphosphatase</fullName>
        <ecNumber evidence="2 5">3.6.1.7</ecNumber>
    </recommendedName>
</protein>
<feature type="domain" description="Acylphosphatase-like" evidence="7">
    <location>
        <begin position="13"/>
        <end position="99"/>
    </location>
</feature>
<evidence type="ECO:0000256" key="6">
    <source>
        <dbReference type="RuleBase" id="RU004168"/>
    </source>
</evidence>
<evidence type="ECO:0000256" key="2">
    <source>
        <dbReference type="ARBA" id="ARBA00012150"/>
    </source>
</evidence>
<dbReference type="EC" id="3.6.1.7" evidence="2 5"/>
<comment type="caution">
    <text evidence="8">The sequence shown here is derived from an EMBL/GenBank/DDBJ whole genome shotgun (WGS) entry which is preliminary data.</text>
</comment>
<dbReference type="InterPro" id="IPR020456">
    <property type="entry name" value="Acylphosphatase"/>
</dbReference>
<dbReference type="Pfam" id="PF00708">
    <property type="entry name" value="Acylphosphatase"/>
    <property type="match status" value="1"/>
</dbReference>
<comment type="catalytic activity">
    <reaction evidence="4 5">
        <text>an acyl phosphate + H2O = a carboxylate + phosphate + H(+)</text>
        <dbReference type="Rhea" id="RHEA:14965"/>
        <dbReference type="ChEBI" id="CHEBI:15377"/>
        <dbReference type="ChEBI" id="CHEBI:15378"/>
        <dbReference type="ChEBI" id="CHEBI:29067"/>
        <dbReference type="ChEBI" id="CHEBI:43474"/>
        <dbReference type="ChEBI" id="CHEBI:59918"/>
        <dbReference type="EC" id="3.6.1.7"/>
    </reaction>
</comment>
<accession>A0ABX3HRF5</accession>
<feature type="active site" evidence="5">
    <location>
        <position position="28"/>
    </location>
</feature>
<proteinExistence type="inferred from homology"/>
<keyword evidence="9" id="KW-1185">Reference proteome</keyword>
<name>A0ABX3HRF5_9BACL</name>